<dbReference type="Proteomes" id="UP001597115">
    <property type="component" value="Unassembled WGS sequence"/>
</dbReference>
<gene>
    <name evidence="2" type="ORF">ACFSCW_16270</name>
</gene>
<name>A0ABW4I5X2_9SPHN</name>
<feature type="signal peptide" evidence="1">
    <location>
        <begin position="1"/>
        <end position="20"/>
    </location>
</feature>
<protein>
    <submittedName>
        <fullName evidence="2">Uncharacterized protein</fullName>
    </submittedName>
</protein>
<proteinExistence type="predicted"/>
<keyword evidence="1" id="KW-0732">Signal</keyword>
<organism evidence="2 3">
    <name type="scientific">Sphingomonas tabacisoli</name>
    <dbReference type="NCBI Taxonomy" id="2249466"/>
    <lineage>
        <taxon>Bacteria</taxon>
        <taxon>Pseudomonadati</taxon>
        <taxon>Pseudomonadota</taxon>
        <taxon>Alphaproteobacteria</taxon>
        <taxon>Sphingomonadales</taxon>
        <taxon>Sphingomonadaceae</taxon>
        <taxon>Sphingomonas</taxon>
    </lineage>
</organism>
<keyword evidence="3" id="KW-1185">Reference proteome</keyword>
<evidence type="ECO:0000313" key="2">
    <source>
        <dbReference type="EMBL" id="MFD1613359.1"/>
    </source>
</evidence>
<evidence type="ECO:0000256" key="1">
    <source>
        <dbReference type="SAM" id="SignalP"/>
    </source>
</evidence>
<reference evidence="3" key="1">
    <citation type="journal article" date="2019" name="Int. J. Syst. Evol. Microbiol.">
        <title>The Global Catalogue of Microorganisms (GCM) 10K type strain sequencing project: providing services to taxonomists for standard genome sequencing and annotation.</title>
        <authorList>
            <consortium name="The Broad Institute Genomics Platform"/>
            <consortium name="The Broad Institute Genome Sequencing Center for Infectious Disease"/>
            <person name="Wu L."/>
            <person name="Ma J."/>
        </authorList>
    </citation>
    <scope>NUCLEOTIDE SEQUENCE [LARGE SCALE GENOMIC DNA]</scope>
    <source>
        <strain evidence="3">CGMCC 1.16275</strain>
    </source>
</reference>
<comment type="caution">
    <text evidence="2">The sequence shown here is derived from an EMBL/GenBank/DDBJ whole genome shotgun (WGS) entry which is preliminary data.</text>
</comment>
<dbReference type="EMBL" id="JBHUDY010000003">
    <property type="protein sequence ID" value="MFD1613359.1"/>
    <property type="molecule type" value="Genomic_DNA"/>
</dbReference>
<accession>A0ABW4I5X2</accession>
<feature type="chain" id="PRO_5046558466" evidence="1">
    <location>
        <begin position="21"/>
        <end position="130"/>
    </location>
</feature>
<evidence type="ECO:0000313" key="3">
    <source>
        <dbReference type="Proteomes" id="UP001597115"/>
    </source>
</evidence>
<sequence length="130" mass="13649">MQPIRIAALFGLAAAMTGNAAPKASLAGVWSTPGAILTVDEGGSGRLEQDCAMGSFGPVKADAHGRFQTTGRFETYQPGPQRADDDAGAPARFEGAVEGDTLRLTVHPHGGQPQSWTLAKGKRIKLIRCY</sequence>
<dbReference type="RefSeq" id="WP_380891389.1">
    <property type="nucleotide sequence ID" value="NZ_JBHUDY010000003.1"/>
</dbReference>